<name>A0A511YCF2_9FLAO</name>
<evidence type="ECO:0000256" key="1">
    <source>
        <dbReference type="SAM" id="Phobius"/>
    </source>
</evidence>
<keyword evidence="1" id="KW-0472">Membrane</keyword>
<feature type="transmembrane region" description="Helical" evidence="1">
    <location>
        <begin position="68"/>
        <end position="87"/>
    </location>
</feature>
<comment type="caution">
    <text evidence="2">The sequence shown here is derived from an EMBL/GenBank/DDBJ whole genome shotgun (WGS) entry which is preliminary data.</text>
</comment>
<feature type="transmembrane region" description="Helical" evidence="1">
    <location>
        <begin position="36"/>
        <end position="59"/>
    </location>
</feature>
<reference evidence="2 3" key="1">
    <citation type="submission" date="2019-07" db="EMBL/GenBank/DDBJ databases">
        <title>Whole genome shotgun sequence of Chryseobacterium lathyri NBRC 105250.</title>
        <authorList>
            <person name="Hosoyama A."/>
            <person name="Uohara A."/>
            <person name="Ohji S."/>
            <person name="Ichikawa N."/>
        </authorList>
    </citation>
    <scope>NUCLEOTIDE SEQUENCE [LARGE SCALE GENOMIC DNA]</scope>
    <source>
        <strain evidence="2 3">NBRC 105250</strain>
    </source>
</reference>
<feature type="transmembrane region" description="Helical" evidence="1">
    <location>
        <begin position="7"/>
        <end position="24"/>
    </location>
</feature>
<dbReference type="RefSeq" id="WP_111957968.1">
    <property type="nucleotide sequence ID" value="NZ_BJYI01000010.1"/>
</dbReference>
<gene>
    <name evidence="2" type="ORF">CLA01_29210</name>
</gene>
<accession>A0A511YCF2</accession>
<keyword evidence="1" id="KW-1133">Transmembrane helix</keyword>
<dbReference type="AlphaFoldDB" id="A0A511YCF2"/>
<sequence length="95" mass="10633">MNLALKITSYLSIILALFLIYTLIDESQGNISVSDISFLPLLIFIVVVSNAVFALLLLIGKKKPQREFLILQIFIIIPTSLLLYQILFNSTVSCT</sequence>
<dbReference type="Proteomes" id="UP000321150">
    <property type="component" value="Unassembled WGS sequence"/>
</dbReference>
<evidence type="ECO:0000313" key="3">
    <source>
        <dbReference type="Proteomes" id="UP000321150"/>
    </source>
</evidence>
<protein>
    <submittedName>
        <fullName evidence="2">Uncharacterized protein</fullName>
    </submittedName>
</protein>
<keyword evidence="1" id="KW-0812">Transmembrane</keyword>
<evidence type="ECO:0000313" key="2">
    <source>
        <dbReference type="EMBL" id="GEN72849.1"/>
    </source>
</evidence>
<dbReference type="OrthoDB" id="1264104at2"/>
<organism evidence="2 3">
    <name type="scientific">Chryseobacterium lathyri</name>
    <dbReference type="NCBI Taxonomy" id="395933"/>
    <lineage>
        <taxon>Bacteria</taxon>
        <taxon>Pseudomonadati</taxon>
        <taxon>Bacteroidota</taxon>
        <taxon>Flavobacteriia</taxon>
        <taxon>Flavobacteriales</taxon>
        <taxon>Weeksellaceae</taxon>
        <taxon>Chryseobacterium group</taxon>
        <taxon>Chryseobacterium</taxon>
    </lineage>
</organism>
<dbReference type="EMBL" id="BJYI01000010">
    <property type="protein sequence ID" value="GEN72849.1"/>
    <property type="molecule type" value="Genomic_DNA"/>
</dbReference>
<proteinExistence type="predicted"/>